<protein>
    <submittedName>
        <fullName evidence="3">Metalloregulator ArsR/SmtB family transcription factor</fullName>
    </submittedName>
</protein>
<evidence type="ECO:0000256" key="1">
    <source>
        <dbReference type="ARBA" id="ARBA00022849"/>
    </source>
</evidence>
<dbReference type="InterPro" id="IPR036196">
    <property type="entry name" value="Ptyr_pPase_sf"/>
</dbReference>
<reference evidence="3 4" key="1">
    <citation type="submission" date="2020-03" db="EMBL/GenBank/DDBJ databases">
        <title>Complete genome sequence of Shewanella sp.</title>
        <authorList>
            <person name="Kim Y.-S."/>
            <person name="Kim S.-J."/>
            <person name="Jung H.-K."/>
            <person name="Kim K.-H."/>
        </authorList>
    </citation>
    <scope>NUCLEOTIDE SEQUENCE [LARGE SCALE GENOMIC DNA]</scope>
    <source>
        <strain evidence="3 4">PN3F2</strain>
    </source>
</reference>
<gene>
    <name evidence="3" type="ORF">HBH39_17365</name>
</gene>
<dbReference type="Pfam" id="PF01451">
    <property type="entry name" value="LMWPc"/>
    <property type="match status" value="1"/>
</dbReference>
<dbReference type="KEGG" id="saes:HBH39_17365"/>
<proteinExistence type="predicted"/>
<dbReference type="NCBIfam" id="NF033788">
    <property type="entry name" value="HTH_metalloreg"/>
    <property type="match status" value="1"/>
</dbReference>
<dbReference type="CDD" id="cd00090">
    <property type="entry name" value="HTH_ARSR"/>
    <property type="match status" value="1"/>
</dbReference>
<dbReference type="PROSITE" id="PS50987">
    <property type="entry name" value="HTH_ARSR_2"/>
    <property type="match status" value="1"/>
</dbReference>
<dbReference type="AlphaFoldDB" id="A0A6G9QQD1"/>
<dbReference type="Proteomes" id="UP000502608">
    <property type="component" value="Chromosome"/>
</dbReference>
<dbReference type="Pfam" id="PF01022">
    <property type="entry name" value="HTH_5"/>
    <property type="match status" value="1"/>
</dbReference>
<keyword evidence="1" id="KW-0059">Arsenical resistance</keyword>
<evidence type="ECO:0000313" key="4">
    <source>
        <dbReference type="Proteomes" id="UP000502608"/>
    </source>
</evidence>
<dbReference type="PANTHER" id="PTHR43428">
    <property type="entry name" value="ARSENATE REDUCTASE"/>
    <property type="match status" value="1"/>
</dbReference>
<dbReference type="SMART" id="SM00418">
    <property type="entry name" value="HTH_ARSR"/>
    <property type="match status" value="1"/>
</dbReference>
<dbReference type="InterPro" id="IPR036388">
    <property type="entry name" value="WH-like_DNA-bd_sf"/>
</dbReference>
<dbReference type="GO" id="GO:0003700">
    <property type="term" value="F:DNA-binding transcription factor activity"/>
    <property type="evidence" value="ECO:0007669"/>
    <property type="project" value="InterPro"/>
</dbReference>
<evidence type="ECO:0000259" key="2">
    <source>
        <dbReference type="PROSITE" id="PS50987"/>
    </source>
</evidence>
<dbReference type="Gene3D" id="1.10.10.10">
    <property type="entry name" value="Winged helix-like DNA-binding domain superfamily/Winged helix DNA-binding domain"/>
    <property type="match status" value="1"/>
</dbReference>
<dbReference type="InterPro" id="IPR023485">
    <property type="entry name" value="Ptyr_pPase"/>
</dbReference>
<dbReference type="CDD" id="cd16345">
    <property type="entry name" value="LMWP_ArsC"/>
    <property type="match status" value="1"/>
</dbReference>
<sequence length="277" mass="31020">MTKQRVLFLCTGNSARSQMAEVLLTHRAGDRFEVYSAGTAPETVDARAIDALNRFGVDPVNTRHLVANSIDDFAGKTFDYVITLCDRAADECRSYHGAGKQLAWDFPDPKSRQGNQPFLITLNEINNRLTMFLLIENTADKALPTPTPALPRLDPTAFYKCLTDDIRLKTLMLTHYHGELCVCELMQALAEDSQPKVSRNLAVLKKANIISDRKHGQWVFYRINAELPLWAKSVIAQTTENNISLIAAPLQRLAQMQARPSKANFSKANFSKTSFCK</sequence>
<dbReference type="EMBL" id="CP050313">
    <property type="protein sequence ID" value="QIR16019.1"/>
    <property type="molecule type" value="Genomic_DNA"/>
</dbReference>
<dbReference type="SUPFAM" id="SSF52788">
    <property type="entry name" value="Phosphotyrosine protein phosphatases I"/>
    <property type="match status" value="1"/>
</dbReference>
<dbReference type="Gene3D" id="3.40.50.2300">
    <property type="match status" value="1"/>
</dbReference>
<dbReference type="GO" id="GO:0046685">
    <property type="term" value="P:response to arsenic-containing substance"/>
    <property type="evidence" value="ECO:0007669"/>
    <property type="project" value="UniProtKB-KW"/>
</dbReference>
<dbReference type="PANTHER" id="PTHR43428:SF1">
    <property type="entry name" value="ARSENATE REDUCTASE"/>
    <property type="match status" value="1"/>
</dbReference>
<keyword evidence="4" id="KW-1185">Reference proteome</keyword>
<organism evidence="3 4">
    <name type="scientific">Shewanella aestuarii</name>
    <dbReference type="NCBI Taxonomy" id="1028752"/>
    <lineage>
        <taxon>Bacteria</taxon>
        <taxon>Pseudomonadati</taxon>
        <taxon>Pseudomonadota</taxon>
        <taxon>Gammaproteobacteria</taxon>
        <taxon>Alteromonadales</taxon>
        <taxon>Shewanellaceae</taxon>
        <taxon>Shewanella</taxon>
    </lineage>
</organism>
<dbReference type="PRINTS" id="PR00778">
    <property type="entry name" value="HTHARSR"/>
</dbReference>
<feature type="domain" description="HTH arsR-type" evidence="2">
    <location>
        <begin position="147"/>
        <end position="242"/>
    </location>
</feature>
<evidence type="ECO:0000313" key="3">
    <source>
        <dbReference type="EMBL" id="QIR16019.1"/>
    </source>
</evidence>
<dbReference type="SMART" id="SM00226">
    <property type="entry name" value="LMWPc"/>
    <property type="match status" value="1"/>
</dbReference>
<dbReference type="SUPFAM" id="SSF46785">
    <property type="entry name" value="Winged helix' DNA-binding domain"/>
    <property type="match status" value="1"/>
</dbReference>
<dbReference type="InterPro" id="IPR011991">
    <property type="entry name" value="ArsR-like_HTH"/>
</dbReference>
<accession>A0A6G9QQD1</accession>
<dbReference type="InterPro" id="IPR036390">
    <property type="entry name" value="WH_DNA-bd_sf"/>
</dbReference>
<dbReference type="InterPro" id="IPR001845">
    <property type="entry name" value="HTH_ArsR_DNA-bd_dom"/>
</dbReference>
<dbReference type="RefSeq" id="WP_167679873.1">
    <property type="nucleotide sequence ID" value="NZ_CP050313.1"/>
</dbReference>
<name>A0A6G9QQD1_9GAMM</name>